<feature type="compositionally biased region" description="Polar residues" evidence="7">
    <location>
        <begin position="588"/>
        <end position="603"/>
    </location>
</feature>
<dbReference type="InterPro" id="IPR016024">
    <property type="entry name" value="ARM-type_fold"/>
</dbReference>
<dbReference type="Pfam" id="PF12348">
    <property type="entry name" value="CLASP_N"/>
    <property type="match status" value="1"/>
</dbReference>
<dbReference type="PANTHER" id="PTHR21567:SF9">
    <property type="entry name" value="CLIP-ASSOCIATING PROTEIN"/>
    <property type="match status" value="1"/>
</dbReference>
<dbReference type="SUPFAM" id="SSF48371">
    <property type="entry name" value="ARM repeat"/>
    <property type="match status" value="1"/>
</dbReference>
<dbReference type="Proteomes" id="UP001196530">
    <property type="component" value="Unassembled WGS sequence"/>
</dbReference>
<dbReference type="InterPro" id="IPR034085">
    <property type="entry name" value="TOG"/>
</dbReference>
<feature type="compositionally biased region" description="Polar residues" evidence="7">
    <location>
        <begin position="280"/>
        <end position="295"/>
    </location>
</feature>
<organism evidence="9 10">
    <name type="scientific">Pichia angusta</name>
    <name type="common">Yeast</name>
    <name type="synonym">Hansenula polymorpha</name>
    <dbReference type="NCBI Taxonomy" id="870730"/>
    <lineage>
        <taxon>Eukaryota</taxon>
        <taxon>Fungi</taxon>
        <taxon>Dikarya</taxon>
        <taxon>Ascomycota</taxon>
        <taxon>Saccharomycotina</taxon>
        <taxon>Pichiomycetes</taxon>
        <taxon>Pichiales</taxon>
        <taxon>Pichiaceae</taxon>
        <taxon>Ogataea</taxon>
    </lineage>
</organism>
<name>A0AAN6I7I7_PICAN</name>
<dbReference type="InterPro" id="IPR011989">
    <property type="entry name" value="ARM-like"/>
</dbReference>
<dbReference type="SMART" id="SM01349">
    <property type="entry name" value="TOG"/>
    <property type="match status" value="1"/>
</dbReference>
<dbReference type="GO" id="GO:0051301">
    <property type="term" value="P:cell division"/>
    <property type="evidence" value="ECO:0007669"/>
    <property type="project" value="UniProtKB-KW"/>
</dbReference>
<evidence type="ECO:0000313" key="9">
    <source>
        <dbReference type="EMBL" id="KAG7821337.1"/>
    </source>
</evidence>
<dbReference type="GO" id="GO:0005876">
    <property type="term" value="C:spindle microtubule"/>
    <property type="evidence" value="ECO:0007669"/>
    <property type="project" value="TreeGrafter"/>
</dbReference>
<evidence type="ECO:0000256" key="3">
    <source>
        <dbReference type="ARBA" id="ARBA00016012"/>
    </source>
</evidence>
<feature type="compositionally biased region" description="Basic and acidic residues" evidence="7">
    <location>
        <begin position="296"/>
        <end position="314"/>
    </location>
</feature>
<evidence type="ECO:0000259" key="8">
    <source>
        <dbReference type="SMART" id="SM01349"/>
    </source>
</evidence>
<reference evidence="9" key="1">
    <citation type="journal article" date="2021" name="G3 (Bethesda)">
        <title>Genomic diversity, chromosomal rearrangements, and interspecies hybridization in the ogataea polymorpha species complex.</title>
        <authorList>
            <person name="Hanson S.J."/>
            <person name="Cinneide E.O."/>
            <person name="Salzberg L.I."/>
            <person name="Wolfe K.H."/>
            <person name="McGowan J."/>
            <person name="Fitzpatrick D.A."/>
            <person name="Matlin K."/>
        </authorList>
    </citation>
    <scope>NUCLEOTIDE SEQUENCE</scope>
    <source>
        <strain evidence="9">61-244</strain>
    </source>
</reference>
<dbReference type="EMBL" id="JAHLUX010000002">
    <property type="protein sequence ID" value="KAG7821337.1"/>
    <property type="molecule type" value="Genomic_DNA"/>
</dbReference>
<feature type="compositionally biased region" description="Basic and acidic residues" evidence="7">
    <location>
        <begin position="667"/>
        <end position="683"/>
    </location>
</feature>
<comment type="similarity">
    <text evidence="2">Belongs to the CLASP family.</text>
</comment>
<comment type="caution">
    <text evidence="9">The sequence shown here is derived from an EMBL/GenBank/DDBJ whole genome shotgun (WGS) entry which is preliminary data.</text>
</comment>
<sequence length="1359" mass="154063">MSNITGDVLFRAVTSNDERLASQLILEFKAHIKRDLVNLFYVPKYFETLILAYSKPSLTTNSFSTICHLVKRVSIQDSKVLKLVDFQVVPFLIDRLNDEKPSLKNTAKKAMLTYWQSVPNEFEMTLKSYGLHHFDSSIRYEVLRLLCEVVDNTPGFSFKTFLPETVMLLDDKIQQISDAALELLILVFKVVNPNNRTAKSDLISQLLKCKVSRSQSIRALNHIDESLVAEYTKSLGQASFVSAGPIKVTTSMTSNQKNATSNSGSESKAHDRQKPKVAVSNHSLKMQASGMQLRTGSKESSLKEPSKTVLDKSEQSNFDAETEPTISDFVTGIPLYSIQDSLKPINFNGEEQLTEKLNSLTTPFQGKETEFNWAPREQAIVQLRCIIRGNAITEYQELIAQFLKMEKDCICKAVSSLRTTLSSHGCQLCKELGIYFGPYLDNSLVDSLVVSLIKLTSSRKTISQQNANAGVIGLLVNSSYSQRLVNQITIAAQDKNAQPRAYAGTWLHILLVKHRDNKSVVDNVGFLEPVERIIAKGVGDPSPAVRDSMRAAFWCLNTIFPSICTRIVSRLDPSTLRALEKSKPRPNYQLSSQTSIQKTNTRPSMKELIMSKQKEAHQSNAKKIGLESKTVAPRKSLDIHDDGPSEKKTSSSNRGVSCGSGNQDHIQYNEKENEDSEKKDDHTGTFTLNIPIDKVRRHTETFDLNSESEKRERHIYDLLSSDEREDQAEGLKRLINGENTHSLSKFTYLANRISVINPSAFFDYCKYPDSFKKLCYILEPENLLRMICCYNVNHTLYSENLTVMAEVIQSSGLVSALNVVLDLCIDASNCDDINLSMQFVKNRVEFMDTCYSVVDYLLRQSRFRLNSPEIKMLLRRLFKSWEIVHMEPTKLIAILETAFELYGSDFIQCFNEHDDKILKIDLKEKMPLEFQKRVGSPSSSFNENLGLAEMEEPIADGLTMVVGNRFERPNDVKSDMTMIMPNFRSQKNQRHQLEHNNPFVETVNNQSHDFKPNYDISQVFQDQNELARDSNGPELLDDKMEADRLQAMSDTTPDLDQLTISDNRKDNRAEETQGDSRVPVLPSRASEEINSALVSADPLSQMTGLAKVEIYDDSNHTLGQMDSWTKFEAYKISKISYDISKSETLLEKLSRKTITNAELFEITSLLSHENIYELKLVQQAALDYISSSPSPDHMYACILILRICILNNSWFEIGAVFHKLIGIYSEWENVTDPDELCLAVSETLDLIPFSELYVEALQNMKSTSVTIQVLLLDNLRKHISPAGLHSELVFKLDLILYRYLHSQDTAIRRSAIMLYAVLQNLKDQELLDQSITELINDLVFKKLNHSQLKLVKQYTAEVR</sequence>
<dbReference type="GO" id="GO:0090307">
    <property type="term" value="P:mitotic spindle assembly"/>
    <property type="evidence" value="ECO:0007669"/>
    <property type="project" value="TreeGrafter"/>
</dbReference>
<feature type="compositionally biased region" description="Basic and acidic residues" evidence="7">
    <location>
        <begin position="1062"/>
        <end position="1071"/>
    </location>
</feature>
<feature type="compositionally biased region" description="Polar residues" evidence="7">
    <location>
        <begin position="1049"/>
        <end position="1061"/>
    </location>
</feature>
<gene>
    <name evidence="9" type="ORF">KL928_001421</name>
</gene>
<proteinExistence type="inferred from homology"/>
<dbReference type="GO" id="GO:0060172">
    <property type="term" value="P:astral microtubule depolymerization"/>
    <property type="evidence" value="ECO:0007669"/>
    <property type="project" value="TreeGrafter"/>
</dbReference>
<dbReference type="RefSeq" id="XP_043061880.1">
    <property type="nucleotide sequence ID" value="XM_043201785.1"/>
</dbReference>
<feature type="domain" description="TOG" evidence="8">
    <location>
        <begin position="346"/>
        <end position="587"/>
    </location>
</feature>
<dbReference type="GO" id="GO:0008017">
    <property type="term" value="F:microtubule binding"/>
    <property type="evidence" value="ECO:0007669"/>
    <property type="project" value="TreeGrafter"/>
</dbReference>
<dbReference type="GO" id="GO:1990023">
    <property type="term" value="C:mitotic spindle midzone"/>
    <property type="evidence" value="ECO:0007669"/>
    <property type="project" value="TreeGrafter"/>
</dbReference>
<comment type="subcellular location">
    <subcellularLocation>
        <location evidence="1">Cytoplasm</location>
        <location evidence="1">Cytoskeleton</location>
        <location evidence="1">Spindle</location>
    </subcellularLocation>
</comment>
<feature type="region of interest" description="Disordered" evidence="7">
    <location>
        <begin position="251"/>
        <end position="320"/>
    </location>
</feature>
<evidence type="ECO:0000256" key="2">
    <source>
        <dbReference type="ARBA" id="ARBA00009549"/>
    </source>
</evidence>
<keyword evidence="4" id="KW-0132">Cell division</keyword>
<evidence type="ECO:0000256" key="5">
    <source>
        <dbReference type="ARBA" id="ARBA00022701"/>
    </source>
</evidence>
<keyword evidence="5" id="KW-0493">Microtubule</keyword>
<dbReference type="GO" id="GO:0005881">
    <property type="term" value="C:cytoplasmic microtubule"/>
    <property type="evidence" value="ECO:0007669"/>
    <property type="project" value="TreeGrafter"/>
</dbReference>
<evidence type="ECO:0000256" key="1">
    <source>
        <dbReference type="ARBA" id="ARBA00004186"/>
    </source>
</evidence>
<feature type="region of interest" description="Disordered" evidence="7">
    <location>
        <begin position="579"/>
        <end position="685"/>
    </location>
</feature>
<evidence type="ECO:0000256" key="7">
    <source>
        <dbReference type="SAM" id="MobiDB-lite"/>
    </source>
</evidence>
<keyword evidence="6" id="KW-0498">Mitosis</keyword>
<dbReference type="PANTHER" id="PTHR21567">
    <property type="entry name" value="CLASP"/>
    <property type="match status" value="1"/>
</dbReference>
<feature type="compositionally biased region" description="Basic and acidic residues" evidence="7">
    <location>
        <begin position="635"/>
        <end position="649"/>
    </location>
</feature>
<evidence type="ECO:0000256" key="4">
    <source>
        <dbReference type="ARBA" id="ARBA00022618"/>
    </source>
</evidence>
<dbReference type="InterPro" id="IPR024395">
    <property type="entry name" value="CLASP_N_dom"/>
</dbReference>
<protein>
    <recommendedName>
        <fullName evidence="3">Protein STU1</fullName>
    </recommendedName>
</protein>
<evidence type="ECO:0000313" key="10">
    <source>
        <dbReference type="Proteomes" id="UP001196530"/>
    </source>
</evidence>
<evidence type="ECO:0000256" key="6">
    <source>
        <dbReference type="ARBA" id="ARBA00022776"/>
    </source>
</evidence>
<feature type="compositionally biased region" description="Polar residues" evidence="7">
    <location>
        <begin position="251"/>
        <end position="266"/>
    </location>
</feature>
<dbReference type="Gene3D" id="1.25.10.10">
    <property type="entry name" value="Leucine-rich Repeat Variant"/>
    <property type="match status" value="2"/>
</dbReference>
<dbReference type="GO" id="GO:0005815">
    <property type="term" value="C:microtubule organizing center"/>
    <property type="evidence" value="ECO:0007669"/>
    <property type="project" value="TreeGrafter"/>
</dbReference>
<accession>A0AAN6I7I7</accession>
<dbReference type="GeneID" id="66125472"/>
<feature type="compositionally biased region" description="Polar residues" evidence="7">
    <location>
        <begin position="650"/>
        <end position="666"/>
    </location>
</feature>
<keyword evidence="6" id="KW-0131">Cell cycle</keyword>
<feature type="region of interest" description="Disordered" evidence="7">
    <location>
        <begin position="1049"/>
        <end position="1080"/>
    </location>
</feature>